<comment type="caution">
    <text evidence="2">The sequence shown here is derived from an EMBL/GenBank/DDBJ whole genome shotgun (WGS) entry which is preliminary data.</text>
</comment>
<evidence type="ECO:0000313" key="2">
    <source>
        <dbReference type="EMBL" id="MFD1464581.1"/>
    </source>
</evidence>
<keyword evidence="3" id="KW-1185">Reference proteome</keyword>
<name>A0ABW4DL92_9LACO</name>
<sequence>MLRFEIHHNFYFVIPSKGYLENQLPGTLLFISYTKQIKFRSKVLGQAVVAVTTMLVGRFCPPYMVDRFEILPVLQKLKSKLEDFHEPRKASSDPTATDLPDPALSTEGRSII</sequence>
<feature type="region of interest" description="Disordered" evidence="1">
    <location>
        <begin position="85"/>
        <end position="112"/>
    </location>
</feature>
<evidence type="ECO:0000256" key="1">
    <source>
        <dbReference type="SAM" id="MobiDB-lite"/>
    </source>
</evidence>
<evidence type="ECO:0000313" key="3">
    <source>
        <dbReference type="Proteomes" id="UP001597244"/>
    </source>
</evidence>
<dbReference type="RefSeq" id="WP_379894340.1">
    <property type="nucleotide sequence ID" value="NZ_JBHTOF010000011.1"/>
</dbReference>
<organism evidence="2 3">
    <name type="scientific">Lapidilactobacillus mulanensis</name>
    <dbReference type="NCBI Taxonomy" id="2485999"/>
    <lineage>
        <taxon>Bacteria</taxon>
        <taxon>Bacillati</taxon>
        <taxon>Bacillota</taxon>
        <taxon>Bacilli</taxon>
        <taxon>Lactobacillales</taxon>
        <taxon>Lactobacillaceae</taxon>
        <taxon>Lapidilactobacillus</taxon>
    </lineage>
</organism>
<dbReference type="EMBL" id="JBHTOF010000011">
    <property type="protein sequence ID" value="MFD1464581.1"/>
    <property type="molecule type" value="Genomic_DNA"/>
</dbReference>
<reference evidence="3" key="1">
    <citation type="journal article" date="2019" name="Int. J. Syst. Evol. Microbiol.">
        <title>The Global Catalogue of Microorganisms (GCM) 10K type strain sequencing project: providing services to taxonomists for standard genome sequencing and annotation.</title>
        <authorList>
            <consortium name="The Broad Institute Genomics Platform"/>
            <consortium name="The Broad Institute Genome Sequencing Center for Infectious Disease"/>
            <person name="Wu L."/>
            <person name="Ma J."/>
        </authorList>
    </citation>
    <scope>NUCLEOTIDE SEQUENCE [LARGE SCALE GENOMIC DNA]</scope>
    <source>
        <strain evidence="3">CCM 8951</strain>
    </source>
</reference>
<protein>
    <submittedName>
        <fullName evidence="2">Uncharacterized protein</fullName>
    </submittedName>
</protein>
<accession>A0ABW4DL92</accession>
<dbReference type="Proteomes" id="UP001597244">
    <property type="component" value="Unassembled WGS sequence"/>
</dbReference>
<gene>
    <name evidence="2" type="ORF">ACFQ4L_00550</name>
</gene>
<proteinExistence type="predicted"/>